<name>A0ABY7WMI6_9SPHI</name>
<dbReference type="EMBL" id="CP117880">
    <property type="protein sequence ID" value="WDF69759.1"/>
    <property type="molecule type" value="Genomic_DNA"/>
</dbReference>
<evidence type="ECO:0000256" key="1">
    <source>
        <dbReference type="SAM" id="Phobius"/>
    </source>
</evidence>
<feature type="transmembrane region" description="Helical" evidence="1">
    <location>
        <begin position="12"/>
        <end position="33"/>
    </location>
</feature>
<protein>
    <submittedName>
        <fullName evidence="2">Uncharacterized protein</fullName>
    </submittedName>
</protein>
<keyword evidence="3" id="KW-1185">Reference proteome</keyword>
<sequence length="114" mass="12946">MLNYLRNGNKFIIQFISIFVLGLLALKTGNLLFSIFPGKYQIVNSICMDTEETENDEHKEIDKPYSKLSCLIEGEKINSPLLEQQKKAIRNRHRTLSTVDHFGVIPSPPPDVAT</sequence>
<reference evidence="2 3" key="1">
    <citation type="submission" date="2023-02" db="EMBL/GenBank/DDBJ databases">
        <title>Genome sequence of Sphingobacterium sp. KACC 22765.</title>
        <authorList>
            <person name="Kim S."/>
            <person name="Heo J."/>
            <person name="Kwon S.-W."/>
        </authorList>
    </citation>
    <scope>NUCLEOTIDE SEQUENCE [LARGE SCALE GENOMIC DNA]</scope>
    <source>
        <strain evidence="2 3">KACC 22765</strain>
    </source>
</reference>
<accession>A0ABY7WMI6</accession>
<dbReference type="Proteomes" id="UP001221558">
    <property type="component" value="Chromosome"/>
</dbReference>
<keyword evidence="1" id="KW-0472">Membrane</keyword>
<gene>
    <name evidence="2" type="ORF">PQ465_05105</name>
</gene>
<dbReference type="RefSeq" id="WP_274268471.1">
    <property type="nucleotide sequence ID" value="NZ_CP117880.1"/>
</dbReference>
<organism evidence="2 3">
    <name type="scientific">Sphingobacterium oryzagri</name>
    <dbReference type="NCBI Taxonomy" id="3025669"/>
    <lineage>
        <taxon>Bacteria</taxon>
        <taxon>Pseudomonadati</taxon>
        <taxon>Bacteroidota</taxon>
        <taxon>Sphingobacteriia</taxon>
        <taxon>Sphingobacteriales</taxon>
        <taxon>Sphingobacteriaceae</taxon>
        <taxon>Sphingobacterium</taxon>
    </lineage>
</organism>
<keyword evidence="1" id="KW-0812">Transmembrane</keyword>
<proteinExistence type="predicted"/>
<evidence type="ECO:0000313" key="3">
    <source>
        <dbReference type="Proteomes" id="UP001221558"/>
    </source>
</evidence>
<evidence type="ECO:0000313" key="2">
    <source>
        <dbReference type="EMBL" id="WDF69759.1"/>
    </source>
</evidence>
<keyword evidence="1" id="KW-1133">Transmembrane helix</keyword>